<comment type="subcellular location">
    <subcellularLocation>
        <location evidence="5">Cell membrane</location>
        <topology evidence="5">Multi-pass membrane protein</topology>
    </subcellularLocation>
    <subcellularLocation>
        <location evidence="1">Membrane</location>
        <topology evidence="1">Multi-pass membrane protein</topology>
    </subcellularLocation>
</comment>
<gene>
    <name evidence="5" type="primary">tatC</name>
    <name evidence="7" type="ORF">KL86DPRO_10853</name>
</gene>
<dbReference type="AlphaFoldDB" id="A0A212J7F1"/>
<feature type="transmembrane region" description="Helical" evidence="5">
    <location>
        <begin position="125"/>
        <end position="146"/>
    </location>
</feature>
<dbReference type="GO" id="GO:0043953">
    <property type="term" value="P:protein transport by the Tat complex"/>
    <property type="evidence" value="ECO:0007669"/>
    <property type="project" value="UniProtKB-UniRule"/>
</dbReference>
<feature type="transmembrane region" description="Helical" evidence="5">
    <location>
        <begin position="208"/>
        <end position="230"/>
    </location>
</feature>
<dbReference type="GO" id="GO:0009977">
    <property type="term" value="F:proton motive force dependent protein transmembrane transporter activity"/>
    <property type="evidence" value="ECO:0007669"/>
    <property type="project" value="TreeGrafter"/>
</dbReference>
<feature type="transmembrane region" description="Helical" evidence="5">
    <location>
        <begin position="71"/>
        <end position="92"/>
    </location>
</feature>
<protein>
    <recommendedName>
        <fullName evidence="5">Sec-independent protein translocase protein TatC</fullName>
    </recommendedName>
</protein>
<evidence type="ECO:0000256" key="5">
    <source>
        <dbReference type="HAMAP-Rule" id="MF_00902"/>
    </source>
</evidence>
<dbReference type="HAMAP" id="MF_00902">
    <property type="entry name" value="TatC"/>
    <property type="match status" value="1"/>
</dbReference>
<feature type="region of interest" description="Disordered" evidence="6">
    <location>
        <begin position="1"/>
        <end position="44"/>
    </location>
</feature>
<dbReference type="Pfam" id="PF00902">
    <property type="entry name" value="TatC"/>
    <property type="match status" value="1"/>
</dbReference>
<evidence type="ECO:0000256" key="2">
    <source>
        <dbReference type="ARBA" id="ARBA00022692"/>
    </source>
</evidence>
<dbReference type="EMBL" id="FLUQ01000001">
    <property type="protein sequence ID" value="SBV95354.1"/>
    <property type="molecule type" value="Genomic_DNA"/>
</dbReference>
<dbReference type="PANTHER" id="PTHR30371:SF0">
    <property type="entry name" value="SEC-INDEPENDENT PROTEIN TRANSLOCASE PROTEIN TATC, CHLOROPLASTIC-RELATED"/>
    <property type="match status" value="1"/>
</dbReference>
<keyword evidence="4 5" id="KW-0472">Membrane</keyword>
<feature type="compositionally biased region" description="Basic and acidic residues" evidence="6">
    <location>
        <begin position="293"/>
        <end position="309"/>
    </location>
</feature>
<comment type="function">
    <text evidence="5">Part of the twin-arginine translocation (Tat) system that transports large folded proteins containing a characteristic twin-arginine motif in their signal peptide across membranes.</text>
</comment>
<feature type="transmembrane region" description="Helical" evidence="5">
    <location>
        <begin position="158"/>
        <end position="188"/>
    </location>
</feature>
<dbReference type="GO" id="GO:0033281">
    <property type="term" value="C:TAT protein transport complex"/>
    <property type="evidence" value="ECO:0007669"/>
    <property type="project" value="UniProtKB-UniRule"/>
</dbReference>
<keyword evidence="5" id="KW-0653">Protein transport</keyword>
<evidence type="ECO:0000256" key="3">
    <source>
        <dbReference type="ARBA" id="ARBA00022989"/>
    </source>
</evidence>
<dbReference type="InterPro" id="IPR002033">
    <property type="entry name" value="TatC"/>
</dbReference>
<name>A0A212J7F1_9DELT</name>
<evidence type="ECO:0000313" key="7">
    <source>
        <dbReference type="EMBL" id="SBV95354.1"/>
    </source>
</evidence>
<feature type="compositionally biased region" description="Low complexity" evidence="6">
    <location>
        <begin position="26"/>
        <end position="41"/>
    </location>
</feature>
<organism evidence="7">
    <name type="scientific">uncultured delta proteobacterium</name>
    <dbReference type="NCBI Taxonomy" id="34034"/>
    <lineage>
        <taxon>Bacteria</taxon>
        <taxon>Deltaproteobacteria</taxon>
        <taxon>environmental samples</taxon>
    </lineage>
</organism>
<dbReference type="PANTHER" id="PTHR30371">
    <property type="entry name" value="SEC-INDEPENDENT PROTEIN TRANSLOCASE PROTEIN TATC"/>
    <property type="match status" value="1"/>
</dbReference>
<accession>A0A212J7F1</accession>
<proteinExistence type="inferred from homology"/>
<dbReference type="GO" id="GO:0065002">
    <property type="term" value="P:intracellular protein transmembrane transport"/>
    <property type="evidence" value="ECO:0007669"/>
    <property type="project" value="TreeGrafter"/>
</dbReference>
<sequence length="309" mass="33457">MNPFARGKKKPRTAIPAPETPPAAPSGPEAASPGPEAASPGVDAASRTLTGEEKADAMPLREHLLELRTRLIRCVISVFAAFAGLFSCAPFIRGIMEKTLKAALPPTGSITFTDITEPFMVDMHLAFVLGFFVASPYIFYQIWAFIAPGLYASERKYVVPVALCSALFFIAGGAFCYIVVIPFTYSFFIGYGGGEATPLITLANMYRYSLKLMLAFGIMFEMPLFSFFLAKLRIVTATRLRAWRKYAILANFIIAALITPPDVLSQLLLAGPLLLLYELSILVAATFGPKPAAPDKTDKADKADPQPAA</sequence>
<feature type="transmembrane region" description="Helical" evidence="5">
    <location>
        <begin position="242"/>
        <end position="261"/>
    </location>
</feature>
<comment type="subunit">
    <text evidence="5">Forms a complex with TatA.</text>
</comment>
<feature type="region of interest" description="Disordered" evidence="6">
    <location>
        <begin position="290"/>
        <end position="309"/>
    </location>
</feature>
<feature type="compositionally biased region" description="Basic residues" evidence="6">
    <location>
        <begin position="1"/>
        <end position="12"/>
    </location>
</feature>
<dbReference type="NCBIfam" id="TIGR00945">
    <property type="entry name" value="tatC"/>
    <property type="match status" value="1"/>
</dbReference>
<dbReference type="PRINTS" id="PR01840">
    <property type="entry name" value="TATCFAMILY"/>
</dbReference>
<comment type="similarity">
    <text evidence="5">Belongs to the TatC family.</text>
</comment>
<keyword evidence="3 5" id="KW-1133">Transmembrane helix</keyword>
<reference evidence="7" key="1">
    <citation type="submission" date="2016-04" db="EMBL/GenBank/DDBJ databases">
        <authorList>
            <person name="Evans L.H."/>
            <person name="Alamgir A."/>
            <person name="Owens N."/>
            <person name="Weber N.D."/>
            <person name="Virtaneva K."/>
            <person name="Barbian K."/>
            <person name="Babar A."/>
            <person name="Rosenke K."/>
        </authorList>
    </citation>
    <scope>NUCLEOTIDE SEQUENCE</scope>
    <source>
        <strain evidence="7">86</strain>
    </source>
</reference>
<evidence type="ECO:0000256" key="6">
    <source>
        <dbReference type="SAM" id="MobiDB-lite"/>
    </source>
</evidence>
<keyword evidence="5" id="KW-0813">Transport</keyword>
<keyword evidence="5" id="KW-0811">Translocation</keyword>
<comment type="caution">
    <text evidence="5">Lacks conserved residue(s) required for the propagation of feature annotation.</text>
</comment>
<evidence type="ECO:0000256" key="4">
    <source>
        <dbReference type="ARBA" id="ARBA00023136"/>
    </source>
</evidence>
<keyword evidence="2 5" id="KW-0812">Transmembrane</keyword>
<evidence type="ECO:0000256" key="1">
    <source>
        <dbReference type="ARBA" id="ARBA00004141"/>
    </source>
</evidence>
<keyword evidence="5" id="KW-1003">Cell membrane</keyword>